<evidence type="ECO:0000313" key="2">
    <source>
        <dbReference type="EMBL" id="CCO94626.1"/>
    </source>
</evidence>
<name>A0A831A3V2_ERWAM</name>
<dbReference type="AlphaFoldDB" id="A0A831A3V2"/>
<comment type="caution">
    <text evidence="2">The sequence shown here is derived from an EMBL/GenBank/DDBJ whole genome shotgun (WGS) entry which is preliminary data.</text>
</comment>
<feature type="region of interest" description="Disordered" evidence="1">
    <location>
        <begin position="1"/>
        <end position="21"/>
    </location>
</feature>
<dbReference type="EMBL" id="CAPB01000033">
    <property type="protein sequence ID" value="CCO94626.1"/>
    <property type="molecule type" value="Genomic_DNA"/>
</dbReference>
<protein>
    <submittedName>
        <fullName evidence="2">Uncharacterized protein</fullName>
    </submittedName>
</protein>
<accession>A0A831A3V2</accession>
<sequence>MRSGHLRHFIPDGFSGGEDDRHAIGSVREAIANEGWKSEKRCRMQPAWKTAPAMMIMQA</sequence>
<reference evidence="2 3" key="2">
    <citation type="submission" date="2013-04" db="EMBL/GenBank/DDBJ databases">
        <title>Comparative genomics of 12 strains of Erwinia amylovora identifies a pan-genome with a large conserved core and provides insights into host specificity.</title>
        <authorList>
            <person name="Mann R.A."/>
            <person name="Smits T.H.M."/>
            <person name="Buehlmann A."/>
            <person name="Blom J."/>
            <person name="Goesmann A."/>
            <person name="Frey J.E."/>
            <person name="Plummer K.M."/>
            <person name="Beer S.V."/>
            <person name="Luck J."/>
            <person name="Duffy B."/>
            <person name="Rodoni B."/>
        </authorList>
    </citation>
    <scope>NUCLEOTIDE SEQUENCE [LARGE SCALE GENOMIC DNA]</scope>
    <source>
        <strain evidence="3">CFBP 1232</strain>
    </source>
</reference>
<organism evidence="2 3">
    <name type="scientific">Erwinia amylovora NBRC 12687 = CFBP 1232</name>
    <dbReference type="NCBI Taxonomy" id="1219359"/>
    <lineage>
        <taxon>Bacteria</taxon>
        <taxon>Pseudomonadati</taxon>
        <taxon>Pseudomonadota</taxon>
        <taxon>Gammaproteobacteria</taxon>
        <taxon>Enterobacterales</taxon>
        <taxon>Erwiniaceae</taxon>
        <taxon>Erwinia</taxon>
    </lineage>
</organism>
<gene>
    <name evidence="2" type="ORF">BN437_2716</name>
</gene>
<evidence type="ECO:0000313" key="3">
    <source>
        <dbReference type="Proteomes" id="UP000013111"/>
    </source>
</evidence>
<proteinExistence type="predicted"/>
<evidence type="ECO:0000256" key="1">
    <source>
        <dbReference type="SAM" id="MobiDB-lite"/>
    </source>
</evidence>
<dbReference type="Proteomes" id="UP000013111">
    <property type="component" value="Unassembled WGS sequence"/>
</dbReference>
<reference evidence="2 3" key="1">
    <citation type="submission" date="2012-11" db="EMBL/GenBank/DDBJ databases">
        <authorList>
            <person name="Linke B."/>
        </authorList>
    </citation>
    <scope>NUCLEOTIDE SEQUENCE [LARGE SCALE GENOMIC DNA]</scope>
    <source>
        <strain evidence="3">CFBP 1232</strain>
    </source>
</reference>